<dbReference type="Gene3D" id="3.10.620.30">
    <property type="match status" value="1"/>
</dbReference>
<dbReference type="InterPro" id="IPR002931">
    <property type="entry name" value="Transglutaminase-like"/>
</dbReference>
<reference evidence="3 4" key="1">
    <citation type="submission" date="2021-08" db="EMBL/GenBank/DDBJ databases">
        <title>The genome sequence of Chitinophaga sp. B61.</title>
        <authorList>
            <person name="Zhang X."/>
        </authorList>
    </citation>
    <scope>NUCLEOTIDE SEQUENCE [LARGE SCALE GENOMIC DNA]</scope>
    <source>
        <strain evidence="3 4">B61</strain>
    </source>
</reference>
<protein>
    <recommendedName>
        <fullName evidence="2">Transglutaminase-like domain-containing protein</fullName>
    </recommendedName>
</protein>
<organism evidence="3 4">
    <name type="scientific">Chitinophaga rhizophila</name>
    <dbReference type="NCBI Taxonomy" id="2866212"/>
    <lineage>
        <taxon>Bacteria</taxon>
        <taxon>Pseudomonadati</taxon>
        <taxon>Bacteroidota</taxon>
        <taxon>Chitinophagia</taxon>
        <taxon>Chitinophagales</taxon>
        <taxon>Chitinophagaceae</taxon>
        <taxon>Chitinophaga</taxon>
    </lineage>
</organism>
<comment type="caution">
    <text evidence="3">The sequence shown here is derived from an EMBL/GenBank/DDBJ whole genome shotgun (WGS) entry which is preliminary data.</text>
</comment>
<dbReference type="InterPro" id="IPR038765">
    <property type="entry name" value="Papain-like_cys_pep_sf"/>
</dbReference>
<dbReference type="Pfam" id="PF01841">
    <property type="entry name" value="Transglut_core"/>
    <property type="match status" value="1"/>
</dbReference>
<dbReference type="EMBL" id="JAICCF010000006">
    <property type="protein sequence ID" value="MBW8688221.1"/>
    <property type="molecule type" value="Genomic_DNA"/>
</dbReference>
<keyword evidence="4" id="KW-1185">Reference proteome</keyword>
<dbReference type="Gene3D" id="2.60.120.1130">
    <property type="match status" value="1"/>
</dbReference>
<gene>
    <name evidence="3" type="ORF">K1Y79_28050</name>
</gene>
<evidence type="ECO:0000313" key="3">
    <source>
        <dbReference type="EMBL" id="MBW8688221.1"/>
    </source>
</evidence>
<dbReference type="SUPFAM" id="SSF54001">
    <property type="entry name" value="Cysteine proteinases"/>
    <property type="match status" value="1"/>
</dbReference>
<name>A0ABS7GLA3_9BACT</name>
<keyword evidence="1" id="KW-0732">Signal</keyword>
<proteinExistence type="predicted"/>
<feature type="chain" id="PRO_5046898667" description="Transglutaminase-like domain-containing protein" evidence="1">
    <location>
        <begin position="32"/>
        <end position="634"/>
    </location>
</feature>
<dbReference type="RefSeq" id="WP_220253540.1">
    <property type="nucleotide sequence ID" value="NZ_JAICCF010000006.1"/>
</dbReference>
<evidence type="ECO:0000259" key="2">
    <source>
        <dbReference type="Pfam" id="PF01841"/>
    </source>
</evidence>
<evidence type="ECO:0000313" key="4">
    <source>
        <dbReference type="Proteomes" id="UP000812961"/>
    </source>
</evidence>
<accession>A0ABS7GLA3</accession>
<feature type="domain" description="Transglutaminase-like" evidence="2">
    <location>
        <begin position="274"/>
        <end position="386"/>
    </location>
</feature>
<feature type="signal peptide" evidence="1">
    <location>
        <begin position="1"/>
        <end position="31"/>
    </location>
</feature>
<sequence length="634" mass="73171">MKHQLLISFHARRLLCLSMWLFLYYPLSVDAQTNDDNIALANVEETYEFQYDSRQKQVVIKQTLYKDFICNGFRSEIRFSESYNSQEEIKNVAITVNGKRAKAVIPSYDYLNVDEYFYSDMKICHFNLPFALQGSHSEVTIEKEIKDPRYLTTVYLNEDYPGQQKKISVIVPRWMDVEIHTFHFEGHNVQSEKSYNKELDADVHTYTAKGLPAMKSMSRSPGPTWIYPHILVRSKAANYKGEKTVYFGTTQDLYQWCHTLTGQLKPDTALLGAKAREITAGITDPFAQMKAIFYWVEENVRYIAFEDGIAGFKPDEAHEVMRKKYGDCKGMANLTKELLLHAGLDARLCWIGTNHIMYDHSIPSLSADNHMICAVKYNNKWWFLDATEKYMQPGIYAERIAGRQVMIENGDNCLLENVPAVTAEQNIRRFKESLTIDGNNMRGKINYQYNGESKSDLLYNVNLTKKDRLQTALESYITNSDQHYKISNVVTSPLDQRDGNLEVNFDLTYQDAVSSFGKEMYIDIDFNKEYNNAVIDTVKRTSDVRLSTKSNYITETELTIPNGYKVSMLPEDLHIKSPNFTFDITYKATGNKLSYHKQLKITNTYLSKADFGEWNKAITALSKKYLEQITLTQL</sequence>
<dbReference type="Gene3D" id="2.60.40.3140">
    <property type="match status" value="1"/>
</dbReference>
<dbReference type="Proteomes" id="UP000812961">
    <property type="component" value="Unassembled WGS sequence"/>
</dbReference>
<evidence type="ECO:0000256" key="1">
    <source>
        <dbReference type="SAM" id="SignalP"/>
    </source>
</evidence>